<evidence type="ECO:0000313" key="6">
    <source>
        <dbReference type="EMBL" id="KAJ3985490.1"/>
    </source>
</evidence>
<accession>A0AA38Q2E9</accession>
<dbReference type="GO" id="GO:0003677">
    <property type="term" value="F:DNA binding"/>
    <property type="evidence" value="ECO:0007669"/>
    <property type="project" value="UniProtKB-KW"/>
</dbReference>
<keyword evidence="2" id="KW-0238">DNA-binding</keyword>
<dbReference type="GO" id="GO:0009378">
    <property type="term" value="F:four-way junction helicase activity"/>
    <property type="evidence" value="ECO:0007669"/>
    <property type="project" value="TreeGrafter"/>
</dbReference>
<dbReference type="EMBL" id="MU801961">
    <property type="protein sequence ID" value="KAJ3985490.1"/>
    <property type="molecule type" value="Genomic_DNA"/>
</dbReference>
<dbReference type="SUPFAM" id="SSF52540">
    <property type="entry name" value="P-loop containing nucleoside triphosphate hydrolases"/>
    <property type="match status" value="1"/>
</dbReference>
<dbReference type="GO" id="GO:0005634">
    <property type="term" value="C:nucleus"/>
    <property type="evidence" value="ECO:0007669"/>
    <property type="project" value="TreeGrafter"/>
</dbReference>
<protein>
    <recommendedName>
        <fullName evidence="5">Helicase ATP-binding domain-containing protein</fullName>
    </recommendedName>
</protein>
<evidence type="ECO:0000256" key="1">
    <source>
        <dbReference type="ARBA" id="ARBA00005446"/>
    </source>
</evidence>
<proteinExistence type="inferred from homology"/>
<keyword evidence="4" id="KW-0539">Nucleus</keyword>
<dbReference type="PANTHER" id="PTHR13710">
    <property type="entry name" value="DNA HELICASE RECQ FAMILY MEMBER"/>
    <property type="match status" value="1"/>
</dbReference>
<keyword evidence="3" id="KW-0413">Isomerase</keyword>
<evidence type="ECO:0000313" key="7">
    <source>
        <dbReference type="Proteomes" id="UP001163850"/>
    </source>
</evidence>
<dbReference type="PROSITE" id="PS51192">
    <property type="entry name" value="HELICASE_ATP_BIND_1"/>
    <property type="match status" value="1"/>
</dbReference>
<gene>
    <name evidence="6" type="ORF">F5890DRAFT_1553141</name>
</gene>
<evidence type="ECO:0000256" key="4">
    <source>
        <dbReference type="ARBA" id="ARBA00023242"/>
    </source>
</evidence>
<dbReference type="InterPro" id="IPR027417">
    <property type="entry name" value="P-loop_NTPase"/>
</dbReference>
<sequence length="282" mass="31422">MAGESAVPSSELSSLHKLQSIRTLIRPRLSHDIHDYILEGISKTLEGYHVISVIKTGGGKTTYFSGFMILLQELEKQPANHPLKSSCPRLQSIPKDPLTIIVYPTKGLEEEMASTFNSLGIPSLAINEDTLRAGRNRGNDLWAQLALPHLRCLLLSPEQLSSKAFNTALSNRQIYSRIIALNVDEIHLILSWGAPGFRLCFRDVGNVLMRLPRSATLTGVTATLPAGVETRQLTAILGLKPGSFVFTRRSNQRPELQLIFRTLRHGLQGWSFPDLEWILDHQ</sequence>
<comment type="similarity">
    <text evidence="1">Belongs to the helicase family. RecQ subfamily.</text>
</comment>
<dbReference type="Pfam" id="PF00270">
    <property type="entry name" value="DEAD"/>
    <property type="match status" value="1"/>
</dbReference>
<dbReference type="InterPro" id="IPR011545">
    <property type="entry name" value="DEAD/DEAH_box_helicase_dom"/>
</dbReference>
<dbReference type="InterPro" id="IPR014001">
    <property type="entry name" value="Helicase_ATP-bd"/>
</dbReference>
<dbReference type="AlphaFoldDB" id="A0AA38Q2E9"/>
<dbReference type="GO" id="GO:0043138">
    <property type="term" value="F:3'-5' DNA helicase activity"/>
    <property type="evidence" value="ECO:0007669"/>
    <property type="project" value="TreeGrafter"/>
</dbReference>
<dbReference type="GO" id="GO:0005694">
    <property type="term" value="C:chromosome"/>
    <property type="evidence" value="ECO:0007669"/>
    <property type="project" value="TreeGrafter"/>
</dbReference>
<evidence type="ECO:0000256" key="2">
    <source>
        <dbReference type="ARBA" id="ARBA00023125"/>
    </source>
</evidence>
<organism evidence="6 7">
    <name type="scientific">Lentinula detonsa</name>
    <dbReference type="NCBI Taxonomy" id="2804962"/>
    <lineage>
        <taxon>Eukaryota</taxon>
        <taxon>Fungi</taxon>
        <taxon>Dikarya</taxon>
        <taxon>Basidiomycota</taxon>
        <taxon>Agaricomycotina</taxon>
        <taxon>Agaricomycetes</taxon>
        <taxon>Agaricomycetidae</taxon>
        <taxon>Agaricales</taxon>
        <taxon>Marasmiineae</taxon>
        <taxon>Omphalotaceae</taxon>
        <taxon>Lentinula</taxon>
    </lineage>
</organism>
<evidence type="ECO:0000256" key="3">
    <source>
        <dbReference type="ARBA" id="ARBA00023235"/>
    </source>
</evidence>
<dbReference type="GO" id="GO:0000724">
    <property type="term" value="P:double-strand break repair via homologous recombination"/>
    <property type="evidence" value="ECO:0007669"/>
    <property type="project" value="TreeGrafter"/>
</dbReference>
<name>A0AA38Q2E9_9AGAR</name>
<comment type="caution">
    <text evidence="6">The sequence shown here is derived from an EMBL/GenBank/DDBJ whole genome shotgun (WGS) entry which is preliminary data.</text>
</comment>
<dbReference type="GO" id="GO:0005737">
    <property type="term" value="C:cytoplasm"/>
    <property type="evidence" value="ECO:0007669"/>
    <property type="project" value="TreeGrafter"/>
</dbReference>
<dbReference type="Proteomes" id="UP001163850">
    <property type="component" value="Unassembled WGS sequence"/>
</dbReference>
<reference evidence="6" key="1">
    <citation type="submission" date="2022-08" db="EMBL/GenBank/DDBJ databases">
        <authorList>
            <consortium name="DOE Joint Genome Institute"/>
            <person name="Min B."/>
            <person name="Riley R."/>
            <person name="Sierra-Patev S."/>
            <person name="Naranjo-Ortiz M."/>
            <person name="Looney B."/>
            <person name="Konkel Z."/>
            <person name="Slot J.C."/>
            <person name="Sakamoto Y."/>
            <person name="Steenwyk J.L."/>
            <person name="Rokas A."/>
            <person name="Carro J."/>
            <person name="Camarero S."/>
            <person name="Ferreira P."/>
            <person name="Molpeceres G."/>
            <person name="Ruiz-Duenas F.J."/>
            <person name="Serrano A."/>
            <person name="Henrissat B."/>
            <person name="Drula E."/>
            <person name="Hughes K.W."/>
            <person name="Mata J.L."/>
            <person name="Ishikawa N.K."/>
            <person name="Vargas-Isla R."/>
            <person name="Ushijima S."/>
            <person name="Smith C.A."/>
            <person name="Ahrendt S."/>
            <person name="Andreopoulos W."/>
            <person name="He G."/>
            <person name="Labutti K."/>
            <person name="Lipzen A."/>
            <person name="Ng V."/>
            <person name="Sandor L."/>
            <person name="Barry K."/>
            <person name="Martinez A.T."/>
            <person name="Xiao Y."/>
            <person name="Gibbons J.G."/>
            <person name="Terashima K."/>
            <person name="Hibbett D.S."/>
            <person name="Grigoriev I.V."/>
        </authorList>
    </citation>
    <scope>NUCLEOTIDE SEQUENCE</scope>
    <source>
        <strain evidence="6">TFB7829</strain>
    </source>
</reference>
<evidence type="ECO:0000259" key="5">
    <source>
        <dbReference type="PROSITE" id="PS51192"/>
    </source>
</evidence>
<dbReference type="Gene3D" id="3.40.50.300">
    <property type="entry name" value="P-loop containing nucleotide triphosphate hydrolases"/>
    <property type="match status" value="1"/>
</dbReference>
<dbReference type="PANTHER" id="PTHR13710:SF153">
    <property type="entry name" value="RECQ-LIKE DNA HELICASE BLM"/>
    <property type="match status" value="1"/>
</dbReference>
<feature type="domain" description="Helicase ATP-binding" evidence="5">
    <location>
        <begin position="41"/>
        <end position="242"/>
    </location>
</feature>
<dbReference type="SMART" id="SM00487">
    <property type="entry name" value="DEXDc"/>
    <property type="match status" value="1"/>
</dbReference>
<dbReference type="GO" id="GO:0005524">
    <property type="term" value="F:ATP binding"/>
    <property type="evidence" value="ECO:0007669"/>
    <property type="project" value="InterPro"/>
</dbReference>